<dbReference type="EMBL" id="PDPS01000032">
    <property type="protein sequence ID" value="PID56653.1"/>
    <property type="molecule type" value="Genomic_DNA"/>
</dbReference>
<evidence type="ECO:0008006" key="4">
    <source>
        <dbReference type="Google" id="ProtNLM"/>
    </source>
</evidence>
<accession>A0A2G6E3I9</accession>
<gene>
    <name evidence="2" type="ORF">CSB45_10495</name>
</gene>
<comment type="similarity">
    <text evidence="1">Belongs to the CutA family.</text>
</comment>
<comment type="caution">
    <text evidence="2">The sequence shown here is derived from an EMBL/GenBank/DDBJ whole genome shotgun (WGS) entry which is preliminary data.</text>
</comment>
<dbReference type="InterPro" id="IPR004323">
    <property type="entry name" value="Ion_tolerance_CutA"/>
</dbReference>
<protein>
    <recommendedName>
        <fullName evidence="4">Divalent-cation tolerance protein CutA</fullName>
    </recommendedName>
</protein>
<dbReference type="InterPro" id="IPR011322">
    <property type="entry name" value="N-reg_PII-like_a/b"/>
</dbReference>
<dbReference type="Proteomes" id="UP000229740">
    <property type="component" value="Unassembled WGS sequence"/>
</dbReference>
<reference evidence="2 3" key="1">
    <citation type="submission" date="2017-10" db="EMBL/GenBank/DDBJ databases">
        <title>Novel microbial diversity and functional potential in the marine mammal oral microbiome.</title>
        <authorList>
            <person name="Dudek N.K."/>
            <person name="Sun C.L."/>
            <person name="Burstein D."/>
            <person name="Kantor R.S."/>
            <person name="Aliaga Goltsman D.S."/>
            <person name="Bik E.M."/>
            <person name="Thomas B.C."/>
            <person name="Banfield J.F."/>
            <person name="Relman D.A."/>
        </authorList>
    </citation>
    <scope>NUCLEOTIDE SEQUENCE [LARGE SCALE GENOMIC DNA]</scope>
    <source>
        <strain evidence="2">DOLZORAL124_49_17</strain>
    </source>
</reference>
<evidence type="ECO:0000313" key="3">
    <source>
        <dbReference type="Proteomes" id="UP000229740"/>
    </source>
</evidence>
<sequence>MQHANTACIICLVTCSSEAEAEQIASTLVERRLAACGNIIPGLRSIFCWEGSLEREEEVLLLLKSRAELFPQIEAIVTRLHSYDLPEIIAIPIAAGSEAYLRWIGRETGSSLFNIARASV</sequence>
<evidence type="ECO:0000256" key="1">
    <source>
        <dbReference type="ARBA" id="ARBA00010169"/>
    </source>
</evidence>
<dbReference type="Gene3D" id="3.30.70.120">
    <property type="match status" value="1"/>
</dbReference>
<evidence type="ECO:0000313" key="2">
    <source>
        <dbReference type="EMBL" id="PID56653.1"/>
    </source>
</evidence>
<dbReference type="GO" id="GO:0005507">
    <property type="term" value="F:copper ion binding"/>
    <property type="evidence" value="ECO:0007669"/>
    <property type="project" value="TreeGrafter"/>
</dbReference>
<dbReference type="SUPFAM" id="SSF54913">
    <property type="entry name" value="GlnB-like"/>
    <property type="match status" value="1"/>
</dbReference>
<dbReference type="Pfam" id="PF03091">
    <property type="entry name" value="CutA1"/>
    <property type="match status" value="1"/>
</dbReference>
<organism evidence="2 3">
    <name type="scientific">candidate division KSB3 bacterium</name>
    <dbReference type="NCBI Taxonomy" id="2044937"/>
    <lineage>
        <taxon>Bacteria</taxon>
        <taxon>candidate division KSB3</taxon>
    </lineage>
</organism>
<proteinExistence type="inferred from homology"/>
<dbReference type="AlphaFoldDB" id="A0A2G6E3I9"/>
<dbReference type="PANTHER" id="PTHR23419">
    <property type="entry name" value="DIVALENT CATION TOLERANCE CUTA-RELATED"/>
    <property type="match status" value="1"/>
</dbReference>
<dbReference type="InterPro" id="IPR015867">
    <property type="entry name" value="N-reg_PII/ATP_PRibTrfase_C"/>
</dbReference>
<name>A0A2G6E3I9_9BACT</name>
<dbReference type="PANTHER" id="PTHR23419:SF8">
    <property type="entry name" value="FI09726P"/>
    <property type="match status" value="1"/>
</dbReference>
<dbReference type="GO" id="GO:0010038">
    <property type="term" value="P:response to metal ion"/>
    <property type="evidence" value="ECO:0007669"/>
    <property type="project" value="InterPro"/>
</dbReference>